<feature type="domain" description="Tip attachment protein J" evidence="1">
    <location>
        <begin position="541"/>
        <end position="643"/>
    </location>
</feature>
<proteinExistence type="predicted"/>
<evidence type="ECO:0000259" key="2">
    <source>
        <dbReference type="Pfam" id="PF24801"/>
    </source>
</evidence>
<dbReference type="RefSeq" id="WP_150561532.1">
    <property type="nucleotide sequence ID" value="NZ_CABPST010000015.1"/>
</dbReference>
<feature type="domain" description="Tip attachment protein J HDII-ins2" evidence="2">
    <location>
        <begin position="271"/>
        <end position="386"/>
    </location>
</feature>
<gene>
    <name evidence="3" type="ORF">PBR20603_04378</name>
</gene>
<evidence type="ECO:0000313" key="3">
    <source>
        <dbReference type="EMBL" id="VVE90394.1"/>
    </source>
</evidence>
<protein>
    <submittedName>
        <fullName evidence="3">Uncharacterized protein</fullName>
    </submittedName>
</protein>
<reference evidence="3 4" key="1">
    <citation type="submission" date="2019-08" db="EMBL/GenBank/DDBJ databases">
        <authorList>
            <person name="Peeters C."/>
        </authorList>
    </citation>
    <scope>NUCLEOTIDE SEQUENCE [LARGE SCALE GENOMIC DNA]</scope>
    <source>
        <strain evidence="3 4">LMG 20603</strain>
    </source>
</reference>
<dbReference type="InterPro" id="IPR032876">
    <property type="entry name" value="J_dom"/>
</dbReference>
<evidence type="ECO:0000259" key="1">
    <source>
        <dbReference type="Pfam" id="PF13550"/>
    </source>
</evidence>
<dbReference type="Pfam" id="PF13550">
    <property type="entry name" value="Phage-tail_3"/>
    <property type="match status" value="1"/>
</dbReference>
<dbReference type="InterPro" id="IPR055385">
    <property type="entry name" value="GpJ_HDII-ins2"/>
</dbReference>
<evidence type="ECO:0000313" key="4">
    <source>
        <dbReference type="Proteomes" id="UP000382040"/>
    </source>
</evidence>
<sequence>MEVIERQAPALVHMPHPLTSDGRAVFYAGFLDDETIGDYLARHGVKLPYGAVSLWCNGIPVPSENWEHLIPQAGDRIVIRTTLEGGGGGVGKVLRTVALVAVAAFAPQLGAMAVSQFGGIGLAATLGANGILVANGLAAAAIMVGGSLLVNALLPPPRASFNSVNQPNSQTPTYSLTGGRNSVRQYEPMLVCVGYNKVVPDLASTPYTEFYDHKQYLYQAFHFGLSDVTLSDFKIGDTPIGSYEDVSIEVSGADGKLSLIAGNVDSQNVQDLSAGTGWVQRTTSVDTIAIAVDIVATLYHVNDQGGLDSRSVAFQMQYRVAGTGNWLDFGGGVVTITGATQSPQRYTFRGYVARGQFDVRVQKLTEDAADSRDSNAVSWSQLRSYQQDSGDYTGQTRVGVRILASAQLNGSIDTFSAMATAVCPVWTGTSWVTKATSNPGWWFLWWARGKFINGRRIYGAGLPDSRIDIEGIKEFAAYCDSKGLTVNFVQGAGLSIGAMADQIALCGDGSSTWLTGKLGVVWDAPDQPSVMQFGPFNIKRDSFQVEYNTENLADEIIVNFTNPDKGWVVDQVRAKPPNVTAPTNPVTLDFVGCTSVTLAGRKANLMAAGQYYHRRKVTWVSDLEGFVAQRGDVVELSHDMTAWSYSGRLLGGDRDTLRLDRSVPLAQTQGYVGVRFPDGTYRVFGVNGGAGMSDTLKLTRGIPAELPVPDEHAEMVPYDWVFVYDPLATPGKRVKITSVTPQSGGNEVQIIATDEEAGYYAAAAGGYDYVPPRQYSHLNGDVLSLMFNEQLLDGATGRTRVILSWTTGVPTKASVFVSIDDGPPTRYEVDGNSLEIQAYSNDVVQASVQPAPLVQLQQSAQGKSGRYVVQGLLQALATPRNVSTVYRDQLTHVIWSEVVDPRAIDYEVRQGATWQSASLVVNTPVTDIVAVGDGTYWIATRYQSPIGSVLYSPPASIVIAGASLVRNVIAVHEEAPDWSGTLTGGAAVNGGVLILAGQGDILSETNVLGVPNVLEYGGVAGAGSYTIPTSHEIDIGRVAACQLLITSSVHGIRSTENILAAINVFDNPDVLGEALGLSVSAKPQIAVAQADGVFGPWRDFLPGIYSGRKFTARLLLESTDPAIHPAVDQFSFAVDVPDRLDTGTNVPVAAGGATVTFASSFNAGPNADPQPHVQITLLNAIAGDQVVLTNSTLAGFNVKVVNGSADVARSINWSAQGY</sequence>
<organism evidence="3 4">
    <name type="scientific">Pandoraea bronchicola</name>
    <dbReference type="NCBI Taxonomy" id="2508287"/>
    <lineage>
        <taxon>Bacteria</taxon>
        <taxon>Pseudomonadati</taxon>
        <taxon>Pseudomonadota</taxon>
        <taxon>Betaproteobacteria</taxon>
        <taxon>Burkholderiales</taxon>
        <taxon>Burkholderiaceae</taxon>
        <taxon>Pandoraea</taxon>
    </lineage>
</organism>
<accession>A0A5E5BXQ0</accession>
<dbReference type="Pfam" id="PF24801">
    <property type="entry name" value="FNIII-A_GpJ"/>
    <property type="match status" value="1"/>
</dbReference>
<keyword evidence="4" id="KW-1185">Reference proteome</keyword>
<dbReference type="OrthoDB" id="8641246at2"/>
<dbReference type="AlphaFoldDB" id="A0A5E5BXQ0"/>
<dbReference type="EMBL" id="CABPST010000015">
    <property type="protein sequence ID" value="VVE90394.1"/>
    <property type="molecule type" value="Genomic_DNA"/>
</dbReference>
<dbReference type="Proteomes" id="UP000382040">
    <property type="component" value="Unassembled WGS sequence"/>
</dbReference>
<dbReference type="NCBIfam" id="NF040662">
    <property type="entry name" value="attach_TipJ_rel"/>
    <property type="match status" value="1"/>
</dbReference>
<name>A0A5E5BXQ0_9BURK</name>